<comment type="caution">
    <text evidence="7">The sequence shown here is derived from an EMBL/GenBank/DDBJ whole genome shotgun (WGS) entry which is preliminary data.</text>
</comment>
<dbReference type="GO" id="GO:0016020">
    <property type="term" value="C:membrane"/>
    <property type="evidence" value="ECO:0007669"/>
    <property type="project" value="UniProtKB-SubCell"/>
</dbReference>
<dbReference type="Proteomes" id="UP000295565">
    <property type="component" value="Unassembled WGS sequence"/>
</dbReference>
<dbReference type="EMBL" id="SMGD01000013">
    <property type="protein sequence ID" value="TCK51907.1"/>
    <property type="molecule type" value="Genomic_DNA"/>
</dbReference>
<comment type="similarity">
    <text evidence="2">Belongs to the autoinducer-2 exporter (AI-2E) (TC 2.A.86) family.</text>
</comment>
<comment type="subcellular location">
    <subcellularLocation>
        <location evidence="1">Membrane</location>
        <topology evidence="1">Multi-pass membrane protein</topology>
    </subcellularLocation>
</comment>
<evidence type="ECO:0000313" key="8">
    <source>
        <dbReference type="Proteomes" id="UP000295565"/>
    </source>
</evidence>
<evidence type="ECO:0000313" key="7">
    <source>
        <dbReference type="EMBL" id="TCK51907.1"/>
    </source>
</evidence>
<keyword evidence="4 6" id="KW-1133">Transmembrane helix</keyword>
<dbReference type="PANTHER" id="PTHR21716">
    <property type="entry name" value="TRANSMEMBRANE PROTEIN"/>
    <property type="match status" value="1"/>
</dbReference>
<keyword evidence="5 6" id="KW-0472">Membrane</keyword>
<dbReference type="NCBIfam" id="NF008930">
    <property type="entry name" value="PRK12287.1"/>
    <property type="match status" value="1"/>
</dbReference>
<feature type="transmembrane region" description="Helical" evidence="6">
    <location>
        <begin position="148"/>
        <end position="167"/>
    </location>
</feature>
<feature type="transmembrane region" description="Helical" evidence="6">
    <location>
        <begin position="37"/>
        <end position="58"/>
    </location>
</feature>
<protein>
    <submittedName>
        <fullName evidence="7">Putative PurR-regulated permease PerM</fullName>
    </submittedName>
</protein>
<reference evidence="7 8" key="1">
    <citation type="submission" date="2019-03" db="EMBL/GenBank/DDBJ databases">
        <title>Genomic Encyclopedia of Type Strains, Phase IV (KMG-IV): sequencing the most valuable type-strain genomes for metagenomic binning, comparative biology and taxonomic classification.</title>
        <authorList>
            <person name="Goeker M."/>
        </authorList>
    </citation>
    <scope>NUCLEOTIDE SEQUENCE [LARGE SCALE GENOMIC DNA]</scope>
    <source>
        <strain evidence="7 8">DSM 18577</strain>
    </source>
</reference>
<accession>A0A4R1JLN3</accession>
<feature type="transmembrane region" description="Helical" evidence="6">
    <location>
        <begin position="293"/>
        <end position="315"/>
    </location>
</feature>
<evidence type="ECO:0000256" key="2">
    <source>
        <dbReference type="ARBA" id="ARBA00009773"/>
    </source>
</evidence>
<feature type="transmembrane region" description="Helical" evidence="6">
    <location>
        <begin position="226"/>
        <end position="256"/>
    </location>
</feature>
<feature type="transmembrane region" description="Helical" evidence="6">
    <location>
        <begin position="199"/>
        <end position="220"/>
    </location>
</feature>
<keyword evidence="8" id="KW-1185">Reference proteome</keyword>
<evidence type="ECO:0000256" key="5">
    <source>
        <dbReference type="ARBA" id="ARBA00023136"/>
    </source>
</evidence>
<gene>
    <name evidence="7" type="ORF">EV690_1994</name>
</gene>
<dbReference type="GO" id="GO:0055085">
    <property type="term" value="P:transmembrane transport"/>
    <property type="evidence" value="ECO:0007669"/>
    <property type="project" value="TreeGrafter"/>
</dbReference>
<evidence type="ECO:0000256" key="6">
    <source>
        <dbReference type="SAM" id="Phobius"/>
    </source>
</evidence>
<keyword evidence="3 6" id="KW-0812">Transmembrane</keyword>
<evidence type="ECO:0000256" key="3">
    <source>
        <dbReference type="ARBA" id="ARBA00022692"/>
    </source>
</evidence>
<evidence type="ECO:0000256" key="4">
    <source>
        <dbReference type="ARBA" id="ARBA00022989"/>
    </source>
</evidence>
<dbReference type="InterPro" id="IPR002549">
    <property type="entry name" value="AI-2E-like"/>
</dbReference>
<dbReference type="PANTHER" id="PTHR21716:SF64">
    <property type="entry name" value="AI-2 TRANSPORT PROTEIN TQSA"/>
    <property type="match status" value="1"/>
</dbReference>
<evidence type="ECO:0000256" key="1">
    <source>
        <dbReference type="ARBA" id="ARBA00004141"/>
    </source>
</evidence>
<dbReference type="Pfam" id="PF01594">
    <property type="entry name" value="AI-2E_transport"/>
    <property type="match status" value="1"/>
</dbReference>
<proteinExistence type="inferred from homology"/>
<dbReference type="PROSITE" id="PS51257">
    <property type="entry name" value="PROKAR_LIPOPROTEIN"/>
    <property type="match status" value="1"/>
</dbReference>
<organism evidence="7 8">
    <name type="scientific">Celerinatantimonas diazotrophica</name>
    <dbReference type="NCBI Taxonomy" id="412034"/>
    <lineage>
        <taxon>Bacteria</taxon>
        <taxon>Pseudomonadati</taxon>
        <taxon>Pseudomonadota</taxon>
        <taxon>Gammaproteobacteria</taxon>
        <taxon>Celerinatantimonadaceae</taxon>
        <taxon>Celerinatantimonas</taxon>
    </lineage>
</organism>
<sequence length="348" mass="38071">MSGQMQKEQSVTSISHFLLGCASVVVVLAGLKAATPILLPFLLAFFIAIVTNPAVVALTRWRIPRSVAVLLILVFIVILIFGFAGVVGSSISDFKEAIPQYRTQLLAHLSWLTKVAGYFDIHLSKEMIRSYFDPGVVFGVFANTLSGLSSMATDLFIILLTSVFMLFEAESIPKRLAKDGHSGRNSPFYRFTRAVNHYMGVKTLVSLITAIPVTIVLWWMGLDYAILWGFLAFILNFVPNIGSLIAAIPAVLLAIVQLGFSDALVVALTYLAVNLVVGNIIEPKMMGRGLGLSSLVVILSLIFWGWLFGSVGMLLSVPLTMVVKIALESNPNGQRIARWLSRQDELDH</sequence>
<feature type="transmembrane region" description="Helical" evidence="6">
    <location>
        <begin position="12"/>
        <end position="31"/>
    </location>
</feature>
<name>A0A4R1JLN3_9GAMM</name>
<dbReference type="AlphaFoldDB" id="A0A4R1JLN3"/>
<feature type="transmembrane region" description="Helical" evidence="6">
    <location>
        <begin position="70"/>
        <end position="91"/>
    </location>
</feature>
<feature type="transmembrane region" description="Helical" evidence="6">
    <location>
        <begin position="263"/>
        <end position="281"/>
    </location>
</feature>